<sequence length="49" mass="5896">MRSIFFCSPEWDRFPNRITAKTYELKHCAYFAHCFLRLLLAGSRSYGYQ</sequence>
<gene>
    <name evidence="1" type="ORF">KPSA3_03962</name>
</gene>
<name>A0AAN4TLP4_PSESF</name>
<reference evidence="1 2" key="1">
    <citation type="submission" date="2018-04" db="EMBL/GenBank/DDBJ databases">
        <title>Draft genome sequence of Pseudomonas syringae pv. actinidiae biovar 3 strains isolated from kiwifruit in Kagawa prefecture.</title>
        <authorList>
            <person name="Tabuchi M."/>
            <person name="Saito M."/>
            <person name="Fujiwara S."/>
            <person name="Sasa N."/>
            <person name="Akimitsu K."/>
            <person name="Gomi K."/>
            <person name="Konishi-Sugita S."/>
            <person name="Hamano K."/>
            <person name="Kataoka I."/>
        </authorList>
    </citation>
    <scope>NUCLEOTIDE SEQUENCE [LARGE SCALE GENOMIC DNA]</scope>
    <source>
        <strain evidence="1 2">MAFF212211</strain>
    </source>
</reference>
<organism evidence="1 2">
    <name type="scientific">Pseudomonas syringae pv. actinidiae</name>
    <dbReference type="NCBI Taxonomy" id="103796"/>
    <lineage>
        <taxon>Bacteria</taxon>
        <taxon>Pseudomonadati</taxon>
        <taxon>Pseudomonadota</taxon>
        <taxon>Gammaproteobacteria</taxon>
        <taxon>Pseudomonadales</taxon>
        <taxon>Pseudomonadaceae</taxon>
        <taxon>Pseudomonas</taxon>
        <taxon>Pseudomonas syringae</taxon>
    </lineage>
</organism>
<dbReference type="EMBL" id="BGKA01000134">
    <property type="protein sequence ID" value="GBH17985.1"/>
    <property type="molecule type" value="Genomic_DNA"/>
</dbReference>
<dbReference type="AlphaFoldDB" id="A0AAN4TLP4"/>
<dbReference type="Proteomes" id="UP000248291">
    <property type="component" value="Unassembled WGS sequence"/>
</dbReference>
<protein>
    <submittedName>
        <fullName evidence="1">Uncharacterized protein</fullName>
    </submittedName>
</protein>
<accession>A0AAN4TLP4</accession>
<evidence type="ECO:0000313" key="1">
    <source>
        <dbReference type="EMBL" id="GBH17985.1"/>
    </source>
</evidence>
<comment type="caution">
    <text evidence="1">The sequence shown here is derived from an EMBL/GenBank/DDBJ whole genome shotgun (WGS) entry which is preliminary data.</text>
</comment>
<evidence type="ECO:0000313" key="2">
    <source>
        <dbReference type="Proteomes" id="UP000248291"/>
    </source>
</evidence>
<proteinExistence type="predicted"/>